<name>A0A397T9P8_9GLOM</name>
<proteinExistence type="predicted"/>
<gene>
    <name evidence="2" type="ORF">C1645_818528</name>
</gene>
<feature type="region of interest" description="Disordered" evidence="1">
    <location>
        <begin position="41"/>
        <end position="60"/>
    </location>
</feature>
<evidence type="ECO:0000256" key="1">
    <source>
        <dbReference type="SAM" id="MobiDB-lite"/>
    </source>
</evidence>
<keyword evidence="3" id="KW-1185">Reference proteome</keyword>
<feature type="compositionally biased region" description="Basic residues" evidence="1">
    <location>
        <begin position="49"/>
        <end position="58"/>
    </location>
</feature>
<organism evidence="2 3">
    <name type="scientific">Glomus cerebriforme</name>
    <dbReference type="NCBI Taxonomy" id="658196"/>
    <lineage>
        <taxon>Eukaryota</taxon>
        <taxon>Fungi</taxon>
        <taxon>Fungi incertae sedis</taxon>
        <taxon>Mucoromycota</taxon>
        <taxon>Glomeromycotina</taxon>
        <taxon>Glomeromycetes</taxon>
        <taxon>Glomerales</taxon>
        <taxon>Glomeraceae</taxon>
        <taxon>Glomus</taxon>
    </lineage>
</organism>
<dbReference type="AlphaFoldDB" id="A0A397T9P8"/>
<dbReference type="OrthoDB" id="2395307at2759"/>
<accession>A0A397T9P8</accession>
<reference evidence="2 3" key="1">
    <citation type="submission" date="2018-06" db="EMBL/GenBank/DDBJ databases">
        <title>Comparative genomics reveals the genomic features of Rhizophagus irregularis, R. cerebriforme, R. diaphanum and Gigaspora rosea, and their symbiotic lifestyle signature.</title>
        <authorList>
            <person name="Morin E."/>
            <person name="San Clemente H."/>
            <person name="Chen E.C.H."/>
            <person name="De La Providencia I."/>
            <person name="Hainaut M."/>
            <person name="Kuo A."/>
            <person name="Kohler A."/>
            <person name="Murat C."/>
            <person name="Tang N."/>
            <person name="Roy S."/>
            <person name="Loubradou J."/>
            <person name="Henrissat B."/>
            <person name="Grigoriev I.V."/>
            <person name="Corradi N."/>
            <person name="Roux C."/>
            <person name="Martin F.M."/>
        </authorList>
    </citation>
    <scope>NUCLEOTIDE SEQUENCE [LARGE SCALE GENOMIC DNA]</scope>
    <source>
        <strain evidence="2 3">DAOM 227022</strain>
    </source>
</reference>
<dbReference type="EMBL" id="QKYT01000090">
    <property type="protein sequence ID" value="RIA94069.1"/>
    <property type="molecule type" value="Genomic_DNA"/>
</dbReference>
<evidence type="ECO:0000313" key="2">
    <source>
        <dbReference type="EMBL" id="RIA94069.1"/>
    </source>
</evidence>
<comment type="caution">
    <text evidence="2">The sequence shown here is derived from an EMBL/GenBank/DDBJ whole genome shotgun (WGS) entry which is preliminary data.</text>
</comment>
<sequence>MSISKSNDNTALPCSYGMVDNNDSFLPFKVANNSNKFCKQTSMEDISSRKKARTKKKSKGELSMLKKLIKKLKTLSSSVKNNSEVSESFTGLHKAIIQTEGRTHRVQKKLNKVAKQLPNDLSKNTIEKKIERVRKTYNLFSNIGIDKIQRILYFALRIFKLDWDEIDIIKETFE</sequence>
<evidence type="ECO:0000313" key="3">
    <source>
        <dbReference type="Proteomes" id="UP000265703"/>
    </source>
</evidence>
<protein>
    <submittedName>
        <fullName evidence="2">Uncharacterized protein</fullName>
    </submittedName>
</protein>
<dbReference type="Proteomes" id="UP000265703">
    <property type="component" value="Unassembled WGS sequence"/>
</dbReference>